<evidence type="ECO:0000256" key="1">
    <source>
        <dbReference type="SAM" id="MobiDB-lite"/>
    </source>
</evidence>
<feature type="compositionally biased region" description="Low complexity" evidence="1">
    <location>
        <begin position="54"/>
        <end position="72"/>
    </location>
</feature>
<evidence type="ECO:0000313" key="2">
    <source>
        <dbReference type="EMBL" id="KAH7031370.1"/>
    </source>
</evidence>
<dbReference type="OrthoDB" id="4725912at2759"/>
<dbReference type="EMBL" id="JAGTJQ010000005">
    <property type="protein sequence ID" value="KAH7031370.1"/>
    <property type="molecule type" value="Genomic_DNA"/>
</dbReference>
<dbReference type="GeneID" id="70188292"/>
<name>A0A9P9BR03_9PEZI</name>
<dbReference type="Proteomes" id="UP000756346">
    <property type="component" value="Unassembled WGS sequence"/>
</dbReference>
<comment type="caution">
    <text evidence="2">The sequence shown here is derived from an EMBL/GenBank/DDBJ whole genome shotgun (WGS) entry which is preliminary data.</text>
</comment>
<feature type="compositionally biased region" description="Low complexity" evidence="1">
    <location>
        <begin position="116"/>
        <end position="127"/>
    </location>
</feature>
<feature type="compositionally biased region" description="Polar residues" evidence="1">
    <location>
        <begin position="18"/>
        <end position="31"/>
    </location>
</feature>
<protein>
    <submittedName>
        <fullName evidence="2">Uncharacterized protein</fullName>
    </submittedName>
</protein>
<accession>A0A9P9BR03</accession>
<feature type="region of interest" description="Disordered" evidence="1">
    <location>
        <begin position="1"/>
        <end position="141"/>
    </location>
</feature>
<feature type="compositionally biased region" description="Low complexity" evidence="1">
    <location>
        <begin position="1"/>
        <end position="11"/>
    </location>
</feature>
<organism evidence="2 3">
    <name type="scientific">Microdochium trichocladiopsis</name>
    <dbReference type="NCBI Taxonomy" id="1682393"/>
    <lineage>
        <taxon>Eukaryota</taxon>
        <taxon>Fungi</taxon>
        <taxon>Dikarya</taxon>
        <taxon>Ascomycota</taxon>
        <taxon>Pezizomycotina</taxon>
        <taxon>Sordariomycetes</taxon>
        <taxon>Xylariomycetidae</taxon>
        <taxon>Xylariales</taxon>
        <taxon>Microdochiaceae</taxon>
        <taxon>Microdochium</taxon>
    </lineage>
</organism>
<dbReference type="RefSeq" id="XP_046013050.1">
    <property type="nucleotide sequence ID" value="XM_046158746.1"/>
</dbReference>
<reference evidence="2" key="1">
    <citation type="journal article" date="2021" name="Nat. Commun.">
        <title>Genetic determinants of endophytism in the Arabidopsis root mycobiome.</title>
        <authorList>
            <person name="Mesny F."/>
            <person name="Miyauchi S."/>
            <person name="Thiergart T."/>
            <person name="Pickel B."/>
            <person name="Atanasova L."/>
            <person name="Karlsson M."/>
            <person name="Huettel B."/>
            <person name="Barry K.W."/>
            <person name="Haridas S."/>
            <person name="Chen C."/>
            <person name="Bauer D."/>
            <person name="Andreopoulos W."/>
            <person name="Pangilinan J."/>
            <person name="LaButti K."/>
            <person name="Riley R."/>
            <person name="Lipzen A."/>
            <person name="Clum A."/>
            <person name="Drula E."/>
            <person name="Henrissat B."/>
            <person name="Kohler A."/>
            <person name="Grigoriev I.V."/>
            <person name="Martin F.M."/>
            <person name="Hacquard S."/>
        </authorList>
    </citation>
    <scope>NUCLEOTIDE SEQUENCE</scope>
    <source>
        <strain evidence="2">MPI-CAGE-CH-0230</strain>
    </source>
</reference>
<gene>
    <name evidence="2" type="ORF">B0I36DRAFT_363067</name>
</gene>
<dbReference type="AlphaFoldDB" id="A0A9P9BR03"/>
<evidence type="ECO:0000313" key="3">
    <source>
        <dbReference type="Proteomes" id="UP000756346"/>
    </source>
</evidence>
<proteinExistence type="predicted"/>
<keyword evidence="3" id="KW-1185">Reference proteome</keyword>
<sequence>MATHTTTSTTTDRGLLSSAASIGLQQIQQRLSPRVQDKMSKYMGTSPPPPPPEQQGYHPQQPGGPSYSSQHHVPPPPQQQYNHHHQGHTPSHGAAASYYGHSPQPQQYQAPPPQQPHQQHPSSSSSQNHHHGLHNIFKPSHNTGHEAAYQHRDFVFVKDGLTYTVKTTDGKHTLLYIDSEKSRWFQNSPKSMTIYRGGGGGDKGADKIGTVKYHDSTSLKADLSLHGRPPVKWSRKLDSGTGLGKLKWGKDLVGGLTTSSGMVLKLEDTSRDRTLAKFATGGMVARLGQLVGEGDGGSGNGVSLGSGAKNYWHTMSGKKNAGRIVLVAKESLSREQVEEIVVTGIVEHERKVKEKQISSAGGGGGDAIGAVVGAVVS</sequence>